<dbReference type="GO" id="GO:0006412">
    <property type="term" value="P:translation"/>
    <property type="evidence" value="ECO:0007669"/>
    <property type="project" value="UniProtKB-KW"/>
</dbReference>
<dbReference type="CDD" id="cd00002">
    <property type="entry name" value="YbaK_deacylase"/>
    <property type="match status" value="1"/>
</dbReference>
<name>A0A6J6WY18_9ZZZZ</name>
<sequence>MKAATPALVTLEQLGIHYVAHTFDHDAATTDEIGYGRAAAHALGVEEDRVYKTLLAQSENGPVVAIVPVNTQLSLKALAQVLHAKRCEMVAARDATRITGYVVGGISPFGQKRMLPTVIDESAVLHTTIFVSGGRRGLDIEVGAVDLIDALHAKLGAIATVND</sequence>
<evidence type="ECO:0000259" key="4">
    <source>
        <dbReference type="Pfam" id="PF04073"/>
    </source>
</evidence>
<keyword evidence="2" id="KW-0648">Protein biosynthesis</keyword>
<dbReference type="EMBL" id="CAFAAG010000014">
    <property type="protein sequence ID" value="CAB4787984.1"/>
    <property type="molecule type" value="Genomic_DNA"/>
</dbReference>
<evidence type="ECO:0000313" key="5">
    <source>
        <dbReference type="EMBL" id="CAB4787984.1"/>
    </source>
</evidence>
<dbReference type="InterPro" id="IPR007214">
    <property type="entry name" value="YbaK/aa-tRNA-synth-assoc-dom"/>
</dbReference>
<dbReference type="InterPro" id="IPR004369">
    <property type="entry name" value="Prolyl-tRNA_editing_YbaK/EbsC"/>
</dbReference>
<reference evidence="5" key="1">
    <citation type="submission" date="2020-05" db="EMBL/GenBank/DDBJ databases">
        <authorList>
            <person name="Chiriac C."/>
            <person name="Salcher M."/>
            <person name="Ghai R."/>
            <person name="Kavagutti S V."/>
        </authorList>
    </citation>
    <scope>NUCLEOTIDE SEQUENCE</scope>
</reference>
<dbReference type="GO" id="GO:0016829">
    <property type="term" value="F:lyase activity"/>
    <property type="evidence" value="ECO:0007669"/>
    <property type="project" value="UniProtKB-KW"/>
</dbReference>
<dbReference type="InterPro" id="IPR036754">
    <property type="entry name" value="YbaK/aa-tRNA-synt-asso_dom_sf"/>
</dbReference>
<keyword evidence="3" id="KW-0456">Lyase</keyword>
<gene>
    <name evidence="5" type="ORF">UFOPK2975_00343</name>
</gene>
<organism evidence="5">
    <name type="scientific">freshwater metagenome</name>
    <dbReference type="NCBI Taxonomy" id="449393"/>
    <lineage>
        <taxon>unclassified sequences</taxon>
        <taxon>metagenomes</taxon>
        <taxon>ecological metagenomes</taxon>
    </lineage>
</organism>
<evidence type="ECO:0000256" key="2">
    <source>
        <dbReference type="ARBA" id="ARBA00022917"/>
    </source>
</evidence>
<feature type="domain" description="YbaK/aminoacyl-tRNA synthetase-associated" evidence="4">
    <location>
        <begin position="38"/>
        <end position="148"/>
    </location>
</feature>
<evidence type="ECO:0000256" key="3">
    <source>
        <dbReference type="ARBA" id="ARBA00023239"/>
    </source>
</evidence>
<dbReference type="PANTHER" id="PTHR30411">
    <property type="entry name" value="CYTOPLASMIC PROTEIN"/>
    <property type="match status" value="1"/>
</dbReference>
<comment type="similarity">
    <text evidence="1">Belongs to the prolyl-tRNA editing family. YbaK/EbsC subfamily.</text>
</comment>
<dbReference type="SUPFAM" id="SSF55826">
    <property type="entry name" value="YbaK/ProRS associated domain"/>
    <property type="match status" value="1"/>
</dbReference>
<dbReference type="AlphaFoldDB" id="A0A6J6WY18"/>
<proteinExistence type="inferred from homology"/>
<accession>A0A6J6WY18</accession>
<dbReference type="PIRSF" id="PIRSF006181">
    <property type="entry name" value="EbsC_YbaK"/>
    <property type="match status" value="1"/>
</dbReference>
<dbReference type="Gene3D" id="3.90.960.10">
    <property type="entry name" value="YbaK/aminoacyl-tRNA synthetase-associated domain"/>
    <property type="match status" value="1"/>
</dbReference>
<evidence type="ECO:0000256" key="1">
    <source>
        <dbReference type="ARBA" id="ARBA00009798"/>
    </source>
</evidence>
<dbReference type="NCBIfam" id="TIGR00011">
    <property type="entry name" value="YbaK_EbsC"/>
    <property type="match status" value="1"/>
</dbReference>
<protein>
    <submittedName>
        <fullName evidence="5">Unannotated protein</fullName>
    </submittedName>
</protein>
<dbReference type="GO" id="GO:0002161">
    <property type="term" value="F:aminoacyl-tRNA deacylase activity"/>
    <property type="evidence" value="ECO:0007669"/>
    <property type="project" value="InterPro"/>
</dbReference>
<dbReference type="Pfam" id="PF04073">
    <property type="entry name" value="tRNA_edit"/>
    <property type="match status" value="1"/>
</dbReference>
<dbReference type="PANTHER" id="PTHR30411:SF0">
    <property type="entry name" value="CYS-TRNA(PRO)_CYS-TRNA(CYS) DEACYLASE YBAK"/>
    <property type="match status" value="1"/>
</dbReference>